<organism evidence="2 3">
    <name type="scientific">Deinococcus lacus</name>
    <dbReference type="NCBI Taxonomy" id="392561"/>
    <lineage>
        <taxon>Bacteria</taxon>
        <taxon>Thermotogati</taxon>
        <taxon>Deinococcota</taxon>
        <taxon>Deinococci</taxon>
        <taxon>Deinococcales</taxon>
        <taxon>Deinococcaceae</taxon>
        <taxon>Deinococcus</taxon>
    </lineage>
</organism>
<gene>
    <name evidence="2" type="ORF">ACFP81_06440</name>
</gene>
<dbReference type="InterPro" id="IPR006528">
    <property type="entry name" value="Phage_head_morphogenesis_dom"/>
</dbReference>
<proteinExistence type="predicted"/>
<dbReference type="NCBIfam" id="TIGR01641">
    <property type="entry name" value="phageSPP1_gp7"/>
    <property type="match status" value="1"/>
</dbReference>
<sequence length="390" mass="42947">MSNLLQSAVKAGVTASQDMIEAAGGALEMFRVRPAAEIEYTQHAGERLTRYWGKEQARFASEVESVLLEGLERGQSSQQMAARLRERAQVSRSRANLIVRNELGNASANAQQQSQVEAGITHYTWHTAGDDRVRPAHRALNGKVFAWDDPPSEGHPGQAVMCRCVSIPVLPPAESNSELEDSLGQFGSLDENGIEKYLAENARDAGLIQLHGMSQGSSMKELAYKGLLFTFADSQRGVAAKTLYALQKMPLPHALTRHTKRIVFTSERNKDDAYWEREYGMTGFVSAATGGDGNIVIYNGKSIDSHILAHEAGHNLAYSLFGNTKPPLTSEYGRIVAEGKEDAPSEYAKNSIAEDFAEAVRLYVSSRDDFFRTHPRRAAFLKRILEPDTS</sequence>
<accession>A0ABW1YBT6</accession>
<comment type="caution">
    <text evidence="2">The sequence shown here is derived from an EMBL/GenBank/DDBJ whole genome shotgun (WGS) entry which is preliminary data.</text>
</comment>
<protein>
    <submittedName>
        <fullName evidence="2">Minor capsid protein</fullName>
    </submittedName>
</protein>
<dbReference type="Proteomes" id="UP001596297">
    <property type="component" value="Unassembled WGS sequence"/>
</dbReference>
<dbReference type="RefSeq" id="WP_380082690.1">
    <property type="nucleotide sequence ID" value="NZ_JBHSWD010000001.1"/>
</dbReference>
<evidence type="ECO:0000313" key="2">
    <source>
        <dbReference type="EMBL" id="MFC6591684.1"/>
    </source>
</evidence>
<reference evidence="3" key="1">
    <citation type="journal article" date="2019" name="Int. J. Syst. Evol. Microbiol.">
        <title>The Global Catalogue of Microorganisms (GCM) 10K type strain sequencing project: providing services to taxonomists for standard genome sequencing and annotation.</title>
        <authorList>
            <consortium name="The Broad Institute Genomics Platform"/>
            <consortium name="The Broad Institute Genome Sequencing Center for Infectious Disease"/>
            <person name="Wu L."/>
            <person name="Ma J."/>
        </authorList>
    </citation>
    <scope>NUCLEOTIDE SEQUENCE [LARGE SCALE GENOMIC DNA]</scope>
    <source>
        <strain evidence="3">CGMCC 1.15772</strain>
    </source>
</reference>
<keyword evidence="3" id="KW-1185">Reference proteome</keyword>
<dbReference type="InterPro" id="IPR024079">
    <property type="entry name" value="MetalloPept_cat_dom_sf"/>
</dbReference>
<name>A0ABW1YBT6_9DEIO</name>
<feature type="domain" description="Phage head morphogenesis" evidence="1">
    <location>
        <begin position="62"/>
        <end position="166"/>
    </location>
</feature>
<dbReference type="EMBL" id="JBHSWD010000001">
    <property type="protein sequence ID" value="MFC6591684.1"/>
    <property type="molecule type" value="Genomic_DNA"/>
</dbReference>
<dbReference type="SUPFAM" id="SSF55486">
    <property type="entry name" value="Metalloproteases ('zincins'), catalytic domain"/>
    <property type="match status" value="1"/>
</dbReference>
<dbReference type="Gene3D" id="3.40.390.10">
    <property type="entry name" value="Collagenase (Catalytic Domain)"/>
    <property type="match status" value="1"/>
</dbReference>
<evidence type="ECO:0000259" key="1">
    <source>
        <dbReference type="Pfam" id="PF04233"/>
    </source>
</evidence>
<dbReference type="Pfam" id="PF04233">
    <property type="entry name" value="Phage_Mu_F"/>
    <property type="match status" value="1"/>
</dbReference>
<evidence type="ECO:0000313" key="3">
    <source>
        <dbReference type="Proteomes" id="UP001596297"/>
    </source>
</evidence>